<gene>
    <name evidence="2" type="ORF">HCN44_002952</name>
</gene>
<proteinExistence type="predicted"/>
<evidence type="ECO:0000313" key="3">
    <source>
        <dbReference type="Proteomes" id="UP000639338"/>
    </source>
</evidence>
<feature type="coiled-coil region" evidence="1">
    <location>
        <begin position="28"/>
        <end position="62"/>
    </location>
</feature>
<dbReference type="Gene3D" id="1.20.5.500">
    <property type="entry name" value="Single helix bin"/>
    <property type="match status" value="1"/>
</dbReference>
<dbReference type="OrthoDB" id="7675417at2759"/>
<dbReference type="AlphaFoldDB" id="A0A834XT25"/>
<dbReference type="SUPFAM" id="SSF64602">
    <property type="entry name" value="F1 ATPase inhibitor, IF1, C-terminal domain"/>
    <property type="match status" value="1"/>
</dbReference>
<organism evidence="2 3">
    <name type="scientific">Aphidius gifuensis</name>
    <name type="common">Parasitoid wasp</name>
    <dbReference type="NCBI Taxonomy" id="684658"/>
    <lineage>
        <taxon>Eukaryota</taxon>
        <taxon>Metazoa</taxon>
        <taxon>Ecdysozoa</taxon>
        <taxon>Arthropoda</taxon>
        <taxon>Hexapoda</taxon>
        <taxon>Insecta</taxon>
        <taxon>Pterygota</taxon>
        <taxon>Neoptera</taxon>
        <taxon>Endopterygota</taxon>
        <taxon>Hymenoptera</taxon>
        <taxon>Apocrita</taxon>
        <taxon>Ichneumonoidea</taxon>
        <taxon>Braconidae</taxon>
        <taxon>Aphidiinae</taxon>
        <taxon>Aphidius</taxon>
    </lineage>
</organism>
<dbReference type="Proteomes" id="UP000639338">
    <property type="component" value="Unassembled WGS sequence"/>
</dbReference>
<sequence>MLSNKSKQDKFFDKNIAYESDYYYRQDKELLELLRKKTQDEVRSMKNKVRSMQHKIEVYNRDIDETMRFLNNLDKDIELKNKKT</sequence>
<dbReference type="EMBL" id="JACMRX010000004">
    <property type="protein sequence ID" value="KAF7991390.1"/>
    <property type="molecule type" value="Genomic_DNA"/>
</dbReference>
<reference evidence="2 3" key="1">
    <citation type="submission" date="2020-08" db="EMBL/GenBank/DDBJ databases">
        <title>Aphidius gifuensis genome sequencing and assembly.</title>
        <authorList>
            <person name="Du Z."/>
        </authorList>
    </citation>
    <scope>NUCLEOTIDE SEQUENCE [LARGE SCALE GENOMIC DNA]</scope>
    <source>
        <strain evidence="2">YNYX2018</strain>
        <tissue evidence="2">Adults</tissue>
    </source>
</reference>
<comment type="caution">
    <text evidence="2">The sequence shown here is derived from an EMBL/GenBank/DDBJ whole genome shotgun (WGS) entry which is preliminary data.</text>
</comment>
<keyword evidence="3" id="KW-1185">Reference proteome</keyword>
<evidence type="ECO:0000313" key="2">
    <source>
        <dbReference type="EMBL" id="KAF7991390.1"/>
    </source>
</evidence>
<accession>A0A834XT25</accession>
<protein>
    <submittedName>
        <fullName evidence="2">Uncharacterized protein</fullName>
    </submittedName>
</protein>
<evidence type="ECO:0000256" key="1">
    <source>
        <dbReference type="SAM" id="Coils"/>
    </source>
</evidence>
<keyword evidence="1" id="KW-0175">Coiled coil</keyword>
<name>A0A834XT25_APHGI</name>